<dbReference type="PANTHER" id="PTHR43451">
    <property type="entry name" value="ACETYLTRANSFERASE (GNAT) FAMILY PROTEIN"/>
    <property type="match status" value="1"/>
</dbReference>
<keyword evidence="2" id="KW-0808">Transferase</keyword>
<dbReference type="GO" id="GO:0016747">
    <property type="term" value="F:acyltransferase activity, transferring groups other than amino-acyl groups"/>
    <property type="evidence" value="ECO:0007669"/>
    <property type="project" value="InterPro"/>
</dbReference>
<dbReference type="PANTHER" id="PTHR43451:SF1">
    <property type="entry name" value="ACETYLTRANSFERASE"/>
    <property type="match status" value="1"/>
</dbReference>
<dbReference type="CDD" id="cd04301">
    <property type="entry name" value="NAT_SF"/>
    <property type="match status" value="1"/>
</dbReference>
<dbReference type="AlphaFoldDB" id="A0A495IKU8"/>
<dbReference type="EMBL" id="RBKS01000001">
    <property type="protein sequence ID" value="RKR76058.1"/>
    <property type="molecule type" value="Genomic_DNA"/>
</dbReference>
<protein>
    <submittedName>
        <fullName evidence="2">Putative acetyltransferase</fullName>
    </submittedName>
</protein>
<dbReference type="Gene3D" id="3.40.630.30">
    <property type="match status" value="1"/>
</dbReference>
<dbReference type="Proteomes" id="UP000280008">
    <property type="component" value="Unassembled WGS sequence"/>
</dbReference>
<sequence>MPVTLRAYDPSKGDAEATLAVFRRAIRLTASSAYTPEQVEAWATVVDLDPPQWAIRRERAETVVALAGDDTVIGFSDTDQHGYIDMMFVDPSVGRQGVATALLAEVTRRAHGHHAVELTTHASLIARPFFERHGFVFVEELRPAPQGVAMPSFALRKPL</sequence>
<name>A0A495IKU8_9MICO</name>
<feature type="domain" description="N-acetyltransferase" evidence="1">
    <location>
        <begin position="3"/>
        <end position="159"/>
    </location>
</feature>
<comment type="caution">
    <text evidence="2">The sequence shown here is derived from an EMBL/GenBank/DDBJ whole genome shotgun (WGS) entry which is preliminary data.</text>
</comment>
<gene>
    <name evidence="2" type="ORF">C8E83_3222</name>
</gene>
<evidence type="ECO:0000259" key="1">
    <source>
        <dbReference type="PROSITE" id="PS51186"/>
    </source>
</evidence>
<organism evidence="2 3">
    <name type="scientific">Frondihabitans australicus</name>
    <dbReference type="NCBI Taxonomy" id="386892"/>
    <lineage>
        <taxon>Bacteria</taxon>
        <taxon>Bacillati</taxon>
        <taxon>Actinomycetota</taxon>
        <taxon>Actinomycetes</taxon>
        <taxon>Micrococcales</taxon>
        <taxon>Microbacteriaceae</taxon>
        <taxon>Frondihabitans</taxon>
    </lineage>
</organism>
<evidence type="ECO:0000313" key="2">
    <source>
        <dbReference type="EMBL" id="RKR76058.1"/>
    </source>
</evidence>
<reference evidence="2 3" key="1">
    <citation type="submission" date="2018-10" db="EMBL/GenBank/DDBJ databases">
        <title>Sequencing the genomes of 1000 actinobacteria strains.</title>
        <authorList>
            <person name="Klenk H.-P."/>
        </authorList>
    </citation>
    <scope>NUCLEOTIDE SEQUENCE [LARGE SCALE GENOMIC DNA]</scope>
    <source>
        <strain evidence="2 3">DSM 17894</strain>
    </source>
</reference>
<proteinExistence type="predicted"/>
<dbReference type="Pfam" id="PF13673">
    <property type="entry name" value="Acetyltransf_10"/>
    <property type="match status" value="1"/>
</dbReference>
<evidence type="ECO:0000313" key="3">
    <source>
        <dbReference type="Proteomes" id="UP000280008"/>
    </source>
</evidence>
<dbReference type="PROSITE" id="PS51186">
    <property type="entry name" value="GNAT"/>
    <property type="match status" value="1"/>
</dbReference>
<dbReference type="InterPro" id="IPR052564">
    <property type="entry name" value="N-acetyltrans/Recomb-assoc"/>
</dbReference>
<keyword evidence="3" id="KW-1185">Reference proteome</keyword>
<dbReference type="InterPro" id="IPR000182">
    <property type="entry name" value="GNAT_dom"/>
</dbReference>
<accession>A0A495IKU8</accession>
<dbReference type="SUPFAM" id="SSF55729">
    <property type="entry name" value="Acyl-CoA N-acyltransferases (Nat)"/>
    <property type="match status" value="1"/>
</dbReference>
<dbReference type="RefSeq" id="WP_170159969.1">
    <property type="nucleotide sequence ID" value="NZ_RBKS01000001.1"/>
</dbReference>
<dbReference type="InterPro" id="IPR016181">
    <property type="entry name" value="Acyl_CoA_acyltransferase"/>
</dbReference>